<comment type="catalytic activity">
    <reaction evidence="5">
        <text>glucuronate acceptor + UDP-alpha-D-glucuronate = acceptor beta-D-glucuronoside + UDP + H(+)</text>
        <dbReference type="Rhea" id="RHEA:21032"/>
        <dbReference type="ChEBI" id="CHEBI:15378"/>
        <dbReference type="ChEBI" id="CHEBI:58052"/>
        <dbReference type="ChEBI" id="CHEBI:58223"/>
        <dbReference type="ChEBI" id="CHEBI:132367"/>
        <dbReference type="ChEBI" id="CHEBI:132368"/>
        <dbReference type="EC" id="2.4.1.17"/>
    </reaction>
</comment>
<dbReference type="PANTHER" id="PTHR48043:SF68">
    <property type="entry name" value="GLUCURONOSYLTRANSFERASE"/>
    <property type="match status" value="1"/>
</dbReference>
<evidence type="ECO:0000256" key="4">
    <source>
        <dbReference type="ARBA" id="ARBA00022679"/>
    </source>
</evidence>
<dbReference type="AlphaFoldDB" id="A0A8T0A0L0"/>
<keyword evidence="4" id="KW-0808">Transferase</keyword>
<dbReference type="EC" id="2.4.1.17" evidence="2"/>
<dbReference type="EMBL" id="JABEBT010000008">
    <property type="protein sequence ID" value="KAF7639038.1"/>
    <property type="molecule type" value="Genomic_DNA"/>
</dbReference>
<dbReference type="Gene3D" id="3.40.50.2000">
    <property type="entry name" value="Glycogen Phosphorylase B"/>
    <property type="match status" value="1"/>
</dbReference>
<dbReference type="CDD" id="cd03784">
    <property type="entry name" value="GT1_Gtf-like"/>
    <property type="match status" value="1"/>
</dbReference>
<sequence>MDKSNNNQLTLKEEKTIKKLKELKLYGQKLLWELNIPVDHGALWDIRGAIFFFHILRWNNRLCQQFVKSKMFNKFILNTKINLIVVDHIVQECFSMSTALLKYSPIIIQYSNWPICDVYSSSFNVELIPSAYPVTGTFYSPKDLKNFFIPNQFYASIGHKNIKLNNLEKKRLFYAGRSEFLLEPIKPISNRIKHFEFPEINWEEIDKRKFILISFGSIAKVKYMPKYLLKIFLKTFGSSPYLIIWQTNSPIKQILNKEINLPLNIKIIKWAPIKLLLAHPNLKYSILHGGINTLNEAIMFGKPILGIPLQGDQPSNLQRLVDLGMAELISIKNIWLGELIVKMSNLELNYNNYLKRALKISKMIKTYRKMHQNQQNFWLKWAYRKIIIII</sequence>
<evidence type="ECO:0000256" key="2">
    <source>
        <dbReference type="ARBA" id="ARBA00012544"/>
    </source>
</evidence>
<keyword evidence="3" id="KW-0328">Glycosyltransferase</keyword>
<dbReference type="GO" id="GO:0015020">
    <property type="term" value="F:glucuronosyltransferase activity"/>
    <property type="evidence" value="ECO:0007669"/>
    <property type="project" value="UniProtKB-EC"/>
</dbReference>
<dbReference type="InterPro" id="IPR002213">
    <property type="entry name" value="UDP_glucos_trans"/>
</dbReference>
<dbReference type="InterPro" id="IPR050271">
    <property type="entry name" value="UDP-glycosyltransferase"/>
</dbReference>
<protein>
    <recommendedName>
        <fullName evidence="2">glucuronosyltransferase</fullName>
        <ecNumber evidence="2">2.4.1.17</ecNumber>
    </recommendedName>
</protein>
<dbReference type="PANTHER" id="PTHR48043">
    <property type="entry name" value="EG:EG0003.4 PROTEIN-RELATED"/>
    <property type="match status" value="1"/>
</dbReference>
<dbReference type="Proteomes" id="UP000605970">
    <property type="component" value="Unassembled WGS sequence"/>
</dbReference>
<evidence type="ECO:0000256" key="1">
    <source>
        <dbReference type="ARBA" id="ARBA00009995"/>
    </source>
</evidence>
<dbReference type="SUPFAM" id="SSF53756">
    <property type="entry name" value="UDP-Glycosyltransferase/glycogen phosphorylase"/>
    <property type="match status" value="1"/>
</dbReference>
<proteinExistence type="inferred from homology"/>
<comment type="similarity">
    <text evidence="1">Belongs to the UDP-glycosyltransferase family.</text>
</comment>
<evidence type="ECO:0000313" key="7">
    <source>
        <dbReference type="Proteomes" id="UP000605970"/>
    </source>
</evidence>
<organism evidence="6 7">
    <name type="scientific">Meloidogyne graminicola</name>
    <dbReference type="NCBI Taxonomy" id="189291"/>
    <lineage>
        <taxon>Eukaryota</taxon>
        <taxon>Metazoa</taxon>
        <taxon>Ecdysozoa</taxon>
        <taxon>Nematoda</taxon>
        <taxon>Chromadorea</taxon>
        <taxon>Rhabditida</taxon>
        <taxon>Tylenchina</taxon>
        <taxon>Tylenchomorpha</taxon>
        <taxon>Tylenchoidea</taxon>
        <taxon>Meloidogynidae</taxon>
        <taxon>Meloidogyninae</taxon>
        <taxon>Meloidogyne</taxon>
    </lineage>
</organism>
<name>A0A8T0A0L0_9BILA</name>
<comment type="caution">
    <text evidence="6">The sequence shown here is derived from an EMBL/GenBank/DDBJ whole genome shotgun (WGS) entry which is preliminary data.</text>
</comment>
<reference evidence="6" key="1">
    <citation type="journal article" date="2020" name="Ecol. Evol.">
        <title>Genome structure and content of the rice root-knot nematode (Meloidogyne graminicola).</title>
        <authorList>
            <person name="Phan N.T."/>
            <person name="Danchin E.G.J."/>
            <person name="Klopp C."/>
            <person name="Perfus-Barbeoch L."/>
            <person name="Kozlowski D.K."/>
            <person name="Koutsovoulos G.D."/>
            <person name="Lopez-Roques C."/>
            <person name="Bouchez O."/>
            <person name="Zahm M."/>
            <person name="Besnard G."/>
            <person name="Bellafiore S."/>
        </authorList>
    </citation>
    <scope>NUCLEOTIDE SEQUENCE</scope>
    <source>
        <strain evidence="6">VN-18</strain>
    </source>
</reference>
<evidence type="ECO:0000256" key="3">
    <source>
        <dbReference type="ARBA" id="ARBA00022676"/>
    </source>
</evidence>
<evidence type="ECO:0000313" key="6">
    <source>
        <dbReference type="EMBL" id="KAF7639038.1"/>
    </source>
</evidence>
<gene>
    <name evidence="6" type="ORF">Mgra_00001565</name>
</gene>
<dbReference type="Pfam" id="PF00201">
    <property type="entry name" value="UDPGT"/>
    <property type="match status" value="1"/>
</dbReference>
<evidence type="ECO:0000256" key="5">
    <source>
        <dbReference type="ARBA" id="ARBA00047475"/>
    </source>
</evidence>
<keyword evidence="7" id="KW-1185">Reference proteome</keyword>
<dbReference type="OrthoDB" id="5835829at2759"/>
<accession>A0A8T0A0L0</accession>